<dbReference type="EMBL" id="ABDF02000082">
    <property type="protein sequence ID" value="EHK19931.1"/>
    <property type="molecule type" value="Genomic_DNA"/>
</dbReference>
<dbReference type="OrthoDB" id="72788at2759"/>
<evidence type="ECO:0000256" key="3">
    <source>
        <dbReference type="ARBA" id="ARBA00022643"/>
    </source>
</evidence>
<evidence type="ECO:0000259" key="6">
    <source>
        <dbReference type="Pfam" id="PF00724"/>
    </source>
</evidence>
<dbReference type="InParanoid" id="G9N0P9"/>
<evidence type="ECO:0000313" key="8">
    <source>
        <dbReference type="Proteomes" id="UP000007115"/>
    </source>
</evidence>
<protein>
    <recommendedName>
        <fullName evidence="6">NADH:flavin oxidoreductase/NADH oxidase N-terminal domain-containing protein</fullName>
    </recommendedName>
</protein>
<evidence type="ECO:0000256" key="2">
    <source>
        <dbReference type="ARBA" id="ARBA00022630"/>
    </source>
</evidence>
<dbReference type="Pfam" id="PF00724">
    <property type="entry name" value="Oxidored_FMN"/>
    <property type="match status" value="1"/>
</dbReference>
<keyword evidence="5" id="KW-0560">Oxidoreductase</keyword>
<dbReference type="PANTHER" id="PTHR43303">
    <property type="entry name" value="NADPH DEHYDROGENASE C23G7.10C-RELATED"/>
    <property type="match status" value="1"/>
</dbReference>
<accession>G9N0P9</accession>
<dbReference type="PANTHER" id="PTHR43303:SF4">
    <property type="entry name" value="NADPH DEHYDROGENASE C23G7.10C-RELATED"/>
    <property type="match status" value="1"/>
</dbReference>
<dbReference type="STRING" id="413071.G9N0P9"/>
<dbReference type="OMA" id="YNPRWPW"/>
<dbReference type="eggNOG" id="KOG0134">
    <property type="taxonomic scope" value="Eukaryota"/>
</dbReference>
<comment type="caution">
    <text evidence="7">The sequence shown here is derived from an EMBL/GenBank/DDBJ whole genome shotgun (WGS) entry which is preliminary data.</text>
</comment>
<dbReference type="RefSeq" id="XP_013954124.1">
    <property type="nucleotide sequence ID" value="XM_014098649.1"/>
</dbReference>
<evidence type="ECO:0000256" key="4">
    <source>
        <dbReference type="ARBA" id="ARBA00022857"/>
    </source>
</evidence>
<dbReference type="InterPro" id="IPR013785">
    <property type="entry name" value="Aldolase_TIM"/>
</dbReference>
<dbReference type="GO" id="GO:0010181">
    <property type="term" value="F:FMN binding"/>
    <property type="evidence" value="ECO:0007669"/>
    <property type="project" value="InterPro"/>
</dbReference>
<dbReference type="GO" id="GO:0003959">
    <property type="term" value="F:NADPH dehydrogenase activity"/>
    <property type="evidence" value="ECO:0007669"/>
    <property type="project" value="InterPro"/>
</dbReference>
<comment type="cofactor">
    <cofactor evidence="1">
        <name>FMN</name>
        <dbReference type="ChEBI" id="CHEBI:58210"/>
    </cofactor>
</comment>
<evidence type="ECO:0000256" key="1">
    <source>
        <dbReference type="ARBA" id="ARBA00001917"/>
    </source>
</evidence>
<keyword evidence="4" id="KW-0521">NADP</keyword>
<dbReference type="GeneID" id="25794588"/>
<keyword evidence="8" id="KW-1185">Reference proteome</keyword>
<reference evidence="7 8" key="1">
    <citation type="journal article" date="2011" name="Genome Biol.">
        <title>Comparative genome sequence analysis underscores mycoparasitism as the ancestral life style of Trichoderma.</title>
        <authorList>
            <person name="Kubicek C.P."/>
            <person name="Herrera-Estrella A."/>
            <person name="Seidl-Seiboth V."/>
            <person name="Martinez D.A."/>
            <person name="Druzhinina I.S."/>
            <person name="Thon M."/>
            <person name="Zeilinger S."/>
            <person name="Casas-Flores S."/>
            <person name="Horwitz B.A."/>
            <person name="Mukherjee P.K."/>
            <person name="Mukherjee M."/>
            <person name="Kredics L."/>
            <person name="Alcaraz L.D."/>
            <person name="Aerts A."/>
            <person name="Antal Z."/>
            <person name="Atanasova L."/>
            <person name="Cervantes-Badillo M.G."/>
            <person name="Challacombe J."/>
            <person name="Chertkov O."/>
            <person name="McCluskey K."/>
            <person name="Coulpier F."/>
            <person name="Deshpande N."/>
            <person name="von Doehren H."/>
            <person name="Ebbole D.J."/>
            <person name="Esquivel-Naranjo E.U."/>
            <person name="Fekete E."/>
            <person name="Flipphi M."/>
            <person name="Glaser F."/>
            <person name="Gomez-Rodriguez E.Y."/>
            <person name="Gruber S."/>
            <person name="Han C."/>
            <person name="Henrissat B."/>
            <person name="Hermosa R."/>
            <person name="Hernandez-Onate M."/>
            <person name="Karaffa L."/>
            <person name="Kosti I."/>
            <person name="Le Crom S."/>
            <person name="Lindquist E."/>
            <person name="Lucas S."/>
            <person name="Luebeck M."/>
            <person name="Luebeck P.S."/>
            <person name="Margeot A."/>
            <person name="Metz B."/>
            <person name="Misra M."/>
            <person name="Nevalainen H."/>
            <person name="Omann M."/>
            <person name="Packer N."/>
            <person name="Perrone G."/>
            <person name="Uresti-Rivera E.E."/>
            <person name="Salamov A."/>
            <person name="Schmoll M."/>
            <person name="Seiboth B."/>
            <person name="Shapiro H."/>
            <person name="Sukno S."/>
            <person name="Tamayo-Ramos J.A."/>
            <person name="Tisch D."/>
            <person name="Wiest A."/>
            <person name="Wilkinson H.H."/>
            <person name="Zhang M."/>
            <person name="Coutinho P.M."/>
            <person name="Kenerley C.M."/>
            <person name="Monte E."/>
            <person name="Baker S.E."/>
            <person name="Grigoriev I.V."/>
        </authorList>
    </citation>
    <scope>NUCLEOTIDE SEQUENCE [LARGE SCALE GENOMIC DNA]</scope>
    <source>
        <strain evidence="8">Gv29-8 / FGSC 10586</strain>
    </source>
</reference>
<dbReference type="SUPFAM" id="SSF51395">
    <property type="entry name" value="FMN-linked oxidoreductases"/>
    <property type="match status" value="1"/>
</dbReference>
<dbReference type="VEuPathDB" id="FungiDB:TRIVIDRAFT_46934"/>
<dbReference type="InterPro" id="IPR001155">
    <property type="entry name" value="OxRdtase_FMN_N"/>
</dbReference>
<gene>
    <name evidence="7" type="ORF">TRIVIDRAFT_46934</name>
</gene>
<keyword evidence="3" id="KW-0288">FMN</keyword>
<keyword evidence="2" id="KW-0285">Flavoprotein</keyword>
<feature type="domain" description="NADH:flavin oxidoreductase/NADH oxidase N-terminal" evidence="6">
    <location>
        <begin position="75"/>
        <end position="424"/>
    </location>
</feature>
<evidence type="ECO:0000256" key="5">
    <source>
        <dbReference type="ARBA" id="ARBA00023002"/>
    </source>
</evidence>
<dbReference type="HOGENOM" id="CLU_012153_2_1_1"/>
<proteinExistence type="predicted"/>
<dbReference type="AlphaFoldDB" id="G9N0P9"/>
<name>G9N0P9_HYPVG</name>
<evidence type="ECO:0000313" key="7">
    <source>
        <dbReference type="EMBL" id="EHK19931.1"/>
    </source>
</evidence>
<dbReference type="Proteomes" id="UP000007115">
    <property type="component" value="Unassembled WGS sequence"/>
</dbReference>
<dbReference type="GO" id="GO:0050661">
    <property type="term" value="F:NADP binding"/>
    <property type="evidence" value="ECO:0007669"/>
    <property type="project" value="InterPro"/>
</dbReference>
<organism evidence="7 8">
    <name type="scientific">Hypocrea virens (strain Gv29-8 / FGSC 10586)</name>
    <name type="common">Gliocladium virens</name>
    <name type="synonym">Trichoderma virens</name>
    <dbReference type="NCBI Taxonomy" id="413071"/>
    <lineage>
        <taxon>Eukaryota</taxon>
        <taxon>Fungi</taxon>
        <taxon>Dikarya</taxon>
        <taxon>Ascomycota</taxon>
        <taxon>Pezizomycotina</taxon>
        <taxon>Sordariomycetes</taxon>
        <taxon>Hypocreomycetidae</taxon>
        <taxon>Hypocreales</taxon>
        <taxon>Hypocreaceae</taxon>
        <taxon>Trichoderma</taxon>
    </lineage>
</organism>
<dbReference type="Gene3D" id="3.20.20.70">
    <property type="entry name" value="Aldolase class I"/>
    <property type="match status" value="1"/>
</dbReference>
<dbReference type="CDD" id="cd02932">
    <property type="entry name" value="OYE_YqiM_FMN"/>
    <property type="match status" value="1"/>
</dbReference>
<dbReference type="InterPro" id="IPR044152">
    <property type="entry name" value="YqjM-like"/>
</dbReference>
<sequence length="454" mass="49174">MAAYLTQRISHPHIAHPHHGITVSRAGTPAPEKRAKCSVPIPNVAAKGVSFFTPEQDPAPGSASQIQASGKPVPKLFSPLKIRDIQMPNRIWVSPMCQYSAHEGFQTPWHITHYGGMAQRGPGLIMIEATAVQANGRITPEDSGLWLDAHIDTLKKHVDFAHSQNGLIGIQLGHAGRKASTVAPWLSSGATATEEVGGWPADVVGPSNEAFSEHYPKPRSMSLAEIEQFKHDFLSAVRRALRAGFDVIELHFAHGYLVSSFLSPAVNKRIDQYGGSFENRARLALELVEATRQVIPKGMPLFVRISATDWLDTNLDWRGGPSWNVDESIKLAKLFAQRGVDVLDVSSGGNHSQQKVVGGPGYQAPFAKKIKAAVGDTMLVSSVGSIKTGELAQKLIKGSEDIEDTPLDLIAAGRMFQKNPGLVWAWADDLEVSITLAHQIGWGFGGRAPKKITK</sequence>